<dbReference type="AlphaFoldDB" id="A0AAW8B788"/>
<dbReference type="RefSeq" id="WP_305171132.1">
    <property type="nucleotide sequence ID" value="NZ_JAUUUU010000007.1"/>
</dbReference>
<keyword evidence="3" id="KW-0479">Metal-binding</keyword>
<gene>
    <name evidence="9" type="ORF">Q8A57_10855</name>
</gene>
<dbReference type="GO" id="GO:1902758">
    <property type="term" value="P:bis(molybdopterin guanine dinucleotide)molybdenum biosynthetic process"/>
    <property type="evidence" value="ECO:0007669"/>
    <property type="project" value="TreeGrafter"/>
</dbReference>
<proteinExistence type="predicted"/>
<dbReference type="Pfam" id="PF12804">
    <property type="entry name" value="NTP_transf_3"/>
    <property type="match status" value="1"/>
</dbReference>
<evidence type="ECO:0000313" key="10">
    <source>
        <dbReference type="Proteomes" id="UP001178354"/>
    </source>
</evidence>
<evidence type="ECO:0000313" key="9">
    <source>
        <dbReference type="EMBL" id="MDP1521468.1"/>
    </source>
</evidence>
<evidence type="ECO:0000256" key="1">
    <source>
        <dbReference type="ARBA" id="ARBA00022490"/>
    </source>
</evidence>
<dbReference type="GO" id="GO:0046872">
    <property type="term" value="F:metal ion binding"/>
    <property type="evidence" value="ECO:0007669"/>
    <property type="project" value="UniProtKB-KW"/>
</dbReference>
<reference evidence="9" key="1">
    <citation type="journal article" date="2010" name="Int. J. Syst. Evol. Microbiol.">
        <title>Porticoccus litoralis gen. nov., sp. nov., a gammaproteobacterium isolated from the Yellow Sea.</title>
        <authorList>
            <person name="Oh H.M."/>
            <person name="Kim H."/>
            <person name="Kim K.M."/>
            <person name="Min G.S."/>
            <person name="Cho J.C."/>
        </authorList>
    </citation>
    <scope>NUCLEOTIDE SEQUENCE</scope>
    <source>
        <strain evidence="9">DSM 25064</strain>
    </source>
</reference>
<accession>A0AAW8B788</accession>
<organism evidence="9 10">
    <name type="scientific">Porticoccus litoralis</name>
    <dbReference type="NCBI Taxonomy" id="434086"/>
    <lineage>
        <taxon>Bacteria</taxon>
        <taxon>Pseudomonadati</taxon>
        <taxon>Pseudomonadota</taxon>
        <taxon>Gammaproteobacteria</taxon>
        <taxon>Cellvibrionales</taxon>
        <taxon>Porticoccaceae</taxon>
        <taxon>Porticoccus</taxon>
    </lineage>
</organism>
<sequence length="191" mass="20587">MSDTKPVCVGLILAGGGSTRMGIDKSLLRREQQTMLTFSRSLLSTLGLDTHISGGRQGMADVTPQAGPLGGIYSSLKTLQSDALLVLPVDMPLLTPKLLHQLMDVGERLGVPVCYEDCYLPLYLPVNAGLRNYLDEVFAEGSQQPRSIKKMLSALGGKQLPLSDRQPLINANTPEEWQSAMALLAGGHDQQ</sequence>
<protein>
    <submittedName>
        <fullName evidence="9">Molybdenum cofactor guanylyltransferase</fullName>
        <ecNumber evidence="9">2.7.7.77</ecNumber>
    </submittedName>
</protein>
<dbReference type="GO" id="GO:0061603">
    <property type="term" value="F:molybdenum cofactor guanylyltransferase activity"/>
    <property type="evidence" value="ECO:0007669"/>
    <property type="project" value="UniProtKB-EC"/>
</dbReference>
<keyword evidence="9" id="KW-0548">Nucleotidyltransferase</keyword>
<keyword evidence="7" id="KW-0501">Molybdenum cofactor biosynthesis</keyword>
<dbReference type="EC" id="2.7.7.77" evidence="9"/>
<evidence type="ECO:0000256" key="7">
    <source>
        <dbReference type="ARBA" id="ARBA00023150"/>
    </source>
</evidence>
<dbReference type="InterPro" id="IPR025877">
    <property type="entry name" value="MobA-like_NTP_Trfase"/>
</dbReference>
<keyword evidence="4" id="KW-0547">Nucleotide-binding</keyword>
<dbReference type="Gene3D" id="3.90.550.10">
    <property type="entry name" value="Spore Coat Polysaccharide Biosynthesis Protein SpsA, Chain A"/>
    <property type="match status" value="1"/>
</dbReference>
<feature type="domain" description="MobA-like NTP transferase" evidence="8">
    <location>
        <begin position="10"/>
        <end position="137"/>
    </location>
</feature>
<evidence type="ECO:0000256" key="3">
    <source>
        <dbReference type="ARBA" id="ARBA00022723"/>
    </source>
</evidence>
<dbReference type="EMBL" id="JAUUUU010000007">
    <property type="protein sequence ID" value="MDP1521468.1"/>
    <property type="molecule type" value="Genomic_DNA"/>
</dbReference>
<dbReference type="SUPFAM" id="SSF53448">
    <property type="entry name" value="Nucleotide-diphospho-sugar transferases"/>
    <property type="match status" value="1"/>
</dbReference>
<evidence type="ECO:0000256" key="2">
    <source>
        <dbReference type="ARBA" id="ARBA00022679"/>
    </source>
</evidence>
<dbReference type="InterPro" id="IPR013482">
    <property type="entry name" value="Molybde_CF_guanTrfase"/>
</dbReference>
<name>A0AAW8B788_9GAMM</name>
<dbReference type="Proteomes" id="UP001178354">
    <property type="component" value="Unassembled WGS sequence"/>
</dbReference>
<evidence type="ECO:0000256" key="4">
    <source>
        <dbReference type="ARBA" id="ARBA00022741"/>
    </source>
</evidence>
<dbReference type="PANTHER" id="PTHR19136">
    <property type="entry name" value="MOLYBDENUM COFACTOR GUANYLYLTRANSFERASE"/>
    <property type="match status" value="1"/>
</dbReference>
<keyword evidence="2 9" id="KW-0808">Transferase</keyword>
<evidence type="ECO:0000256" key="6">
    <source>
        <dbReference type="ARBA" id="ARBA00023134"/>
    </source>
</evidence>
<dbReference type="CDD" id="cd02503">
    <property type="entry name" value="MobA"/>
    <property type="match status" value="1"/>
</dbReference>
<keyword evidence="6" id="KW-0342">GTP-binding</keyword>
<keyword evidence="10" id="KW-1185">Reference proteome</keyword>
<dbReference type="InterPro" id="IPR029044">
    <property type="entry name" value="Nucleotide-diphossugar_trans"/>
</dbReference>
<reference evidence="9" key="2">
    <citation type="submission" date="2023-08" db="EMBL/GenBank/DDBJ databases">
        <authorList>
            <person name="Luo J."/>
        </authorList>
    </citation>
    <scope>NUCLEOTIDE SEQUENCE</scope>
    <source>
        <strain evidence="9">DSM 25064</strain>
    </source>
</reference>
<evidence type="ECO:0000259" key="8">
    <source>
        <dbReference type="Pfam" id="PF12804"/>
    </source>
</evidence>
<comment type="caution">
    <text evidence="9">The sequence shown here is derived from an EMBL/GenBank/DDBJ whole genome shotgun (WGS) entry which is preliminary data.</text>
</comment>
<keyword evidence="5" id="KW-0460">Magnesium</keyword>
<evidence type="ECO:0000256" key="5">
    <source>
        <dbReference type="ARBA" id="ARBA00022842"/>
    </source>
</evidence>
<dbReference type="PANTHER" id="PTHR19136:SF81">
    <property type="entry name" value="MOLYBDENUM COFACTOR GUANYLYLTRANSFERASE"/>
    <property type="match status" value="1"/>
</dbReference>
<keyword evidence="1" id="KW-0963">Cytoplasm</keyword>
<dbReference type="GO" id="GO:0005525">
    <property type="term" value="F:GTP binding"/>
    <property type="evidence" value="ECO:0007669"/>
    <property type="project" value="UniProtKB-KW"/>
</dbReference>